<gene>
    <name evidence="1" type="ORF">EYF80_016471</name>
</gene>
<organism evidence="1 2">
    <name type="scientific">Liparis tanakae</name>
    <name type="common">Tanaka's snailfish</name>
    <dbReference type="NCBI Taxonomy" id="230148"/>
    <lineage>
        <taxon>Eukaryota</taxon>
        <taxon>Metazoa</taxon>
        <taxon>Chordata</taxon>
        <taxon>Craniata</taxon>
        <taxon>Vertebrata</taxon>
        <taxon>Euteleostomi</taxon>
        <taxon>Actinopterygii</taxon>
        <taxon>Neopterygii</taxon>
        <taxon>Teleostei</taxon>
        <taxon>Neoteleostei</taxon>
        <taxon>Acanthomorphata</taxon>
        <taxon>Eupercaria</taxon>
        <taxon>Perciformes</taxon>
        <taxon>Cottioidei</taxon>
        <taxon>Cottales</taxon>
        <taxon>Liparidae</taxon>
        <taxon>Liparis</taxon>
    </lineage>
</organism>
<reference evidence="1 2" key="1">
    <citation type="submission" date="2019-03" db="EMBL/GenBank/DDBJ databases">
        <title>First draft genome of Liparis tanakae, snailfish: a comprehensive survey of snailfish specific genes.</title>
        <authorList>
            <person name="Kim W."/>
            <person name="Song I."/>
            <person name="Jeong J.-H."/>
            <person name="Kim D."/>
            <person name="Kim S."/>
            <person name="Ryu S."/>
            <person name="Song J.Y."/>
            <person name="Lee S.K."/>
        </authorList>
    </citation>
    <scope>NUCLEOTIDE SEQUENCE [LARGE SCALE GENOMIC DNA]</scope>
    <source>
        <tissue evidence="1">Muscle</tissue>
    </source>
</reference>
<dbReference type="AlphaFoldDB" id="A0A4Z2I5S3"/>
<evidence type="ECO:0000313" key="2">
    <source>
        <dbReference type="Proteomes" id="UP000314294"/>
    </source>
</evidence>
<protein>
    <submittedName>
        <fullName evidence="1">Uncharacterized protein</fullName>
    </submittedName>
</protein>
<keyword evidence="2" id="KW-1185">Reference proteome</keyword>
<comment type="caution">
    <text evidence="1">The sequence shown here is derived from an EMBL/GenBank/DDBJ whole genome shotgun (WGS) entry which is preliminary data.</text>
</comment>
<dbReference type="EMBL" id="SRLO01000126">
    <property type="protein sequence ID" value="TNN73308.1"/>
    <property type="molecule type" value="Genomic_DNA"/>
</dbReference>
<accession>A0A4Z2I5S3</accession>
<proteinExistence type="predicted"/>
<evidence type="ECO:0000313" key="1">
    <source>
        <dbReference type="EMBL" id="TNN73308.1"/>
    </source>
</evidence>
<dbReference type="Proteomes" id="UP000314294">
    <property type="component" value="Unassembled WGS sequence"/>
</dbReference>
<sequence>MSTVSGRRFQREGAAVVLLDRRCRRRRQFGRQAGMPDVFSAAALRVSMECGGLMGSKTQMTYCSNVVTDPSALSSPGFEEAARLVLPVLGYSEQLLQAGHGFLHGRMRHQTDSLVDEPPHGLQGPGGGLSAGLLRALQPARLLQPHPQAGQLRQLHVEVEADVQQALDLGDAGNLELLCHRGALFCILCDQT</sequence>
<name>A0A4Z2I5S3_9TELE</name>